<keyword evidence="5 6" id="KW-0472">Membrane</keyword>
<evidence type="ECO:0000256" key="6">
    <source>
        <dbReference type="SAM" id="Phobius"/>
    </source>
</evidence>
<dbReference type="PANTHER" id="PTHR31885:SF6">
    <property type="entry name" value="GH04784P"/>
    <property type="match status" value="1"/>
</dbReference>
<keyword evidence="8" id="KW-1185">Reference proteome</keyword>
<dbReference type="PANTHER" id="PTHR31885">
    <property type="entry name" value="GH04784P"/>
    <property type="match status" value="1"/>
</dbReference>
<dbReference type="InterPro" id="IPR012506">
    <property type="entry name" value="TMEM86B-like"/>
</dbReference>
<dbReference type="EMBL" id="MASJ01000034">
    <property type="protein sequence ID" value="OCS83517.1"/>
    <property type="molecule type" value="Genomic_DNA"/>
</dbReference>
<feature type="transmembrane region" description="Helical" evidence="6">
    <location>
        <begin position="104"/>
        <end position="123"/>
    </location>
</feature>
<keyword evidence="4 6" id="KW-1133">Transmembrane helix</keyword>
<dbReference type="STRING" id="33978.A6M13_04330"/>
<feature type="transmembrane region" description="Helical" evidence="6">
    <location>
        <begin position="156"/>
        <end position="178"/>
    </location>
</feature>
<evidence type="ECO:0000313" key="7">
    <source>
        <dbReference type="EMBL" id="OCS83517.1"/>
    </source>
</evidence>
<feature type="transmembrane region" description="Helical" evidence="6">
    <location>
        <begin position="130"/>
        <end position="150"/>
    </location>
</feature>
<gene>
    <name evidence="7" type="ORF">A6M13_04330</name>
</gene>
<comment type="similarity">
    <text evidence="2">Belongs to the TMEM86 family.</text>
</comment>
<accession>A0A1C0Y8M5</accession>
<dbReference type="Pfam" id="PF07947">
    <property type="entry name" value="YhhN"/>
    <property type="match status" value="1"/>
</dbReference>
<evidence type="ECO:0008006" key="9">
    <source>
        <dbReference type="Google" id="ProtNLM"/>
    </source>
</evidence>
<evidence type="ECO:0000256" key="1">
    <source>
        <dbReference type="ARBA" id="ARBA00004141"/>
    </source>
</evidence>
<name>A0A1C0Y8M5_9BACL</name>
<comment type="subcellular location">
    <subcellularLocation>
        <location evidence="1">Membrane</location>
        <topology evidence="1">Multi-pass membrane protein</topology>
    </subcellularLocation>
</comment>
<evidence type="ECO:0000256" key="2">
    <source>
        <dbReference type="ARBA" id="ARBA00007375"/>
    </source>
</evidence>
<dbReference type="Proteomes" id="UP000093199">
    <property type="component" value="Unassembled WGS sequence"/>
</dbReference>
<dbReference type="AlphaFoldDB" id="A0A1C0Y8M5"/>
<proteinExistence type="inferred from homology"/>
<evidence type="ECO:0000313" key="8">
    <source>
        <dbReference type="Proteomes" id="UP000093199"/>
    </source>
</evidence>
<protein>
    <recommendedName>
        <fullName evidence="9">Lysoplasmalogenase</fullName>
    </recommendedName>
</protein>
<dbReference type="GO" id="GO:0016020">
    <property type="term" value="C:membrane"/>
    <property type="evidence" value="ECO:0007669"/>
    <property type="project" value="UniProtKB-SubCell"/>
</dbReference>
<evidence type="ECO:0000256" key="3">
    <source>
        <dbReference type="ARBA" id="ARBA00022692"/>
    </source>
</evidence>
<dbReference type="OrthoDB" id="5592477at2"/>
<feature type="transmembrane region" description="Helical" evidence="6">
    <location>
        <begin position="55"/>
        <end position="84"/>
    </location>
</feature>
<dbReference type="GO" id="GO:0016787">
    <property type="term" value="F:hydrolase activity"/>
    <property type="evidence" value="ECO:0007669"/>
    <property type="project" value="TreeGrafter"/>
</dbReference>
<dbReference type="RefSeq" id="WP_066546731.1">
    <property type="nucleotide sequence ID" value="NZ_MASJ01000034.1"/>
</dbReference>
<evidence type="ECO:0000256" key="5">
    <source>
        <dbReference type="ARBA" id="ARBA00023136"/>
    </source>
</evidence>
<keyword evidence="3 6" id="KW-0812">Transmembrane</keyword>
<organism evidence="7 8">
    <name type="scientific">Caryophanon tenue</name>
    <dbReference type="NCBI Taxonomy" id="33978"/>
    <lineage>
        <taxon>Bacteria</taxon>
        <taxon>Bacillati</taxon>
        <taxon>Bacillota</taxon>
        <taxon>Bacilli</taxon>
        <taxon>Bacillales</taxon>
        <taxon>Caryophanaceae</taxon>
        <taxon>Caryophanon</taxon>
    </lineage>
</organism>
<evidence type="ECO:0000256" key="4">
    <source>
        <dbReference type="ARBA" id="ARBA00022989"/>
    </source>
</evidence>
<sequence length="214" mass="24475">MRLPLLVAALFAVLYTFFNALIPAHLDVFVKIIPMLLLMYTVWRQHPADVSFQRWLIISLFFCMLGDATIGFQFLVGLLCFLIGHISYIYTFRKVRARVVPRSVTLVLMLYGAVMLTVFFTTLIQAQDYVLLLAICVYICAILAMGLTAFSTMNRYLYSGAILFIISDSILAVNLFVMPIPLAHELVMLTYYSAQFCFSYSVCDYSEFRNKVIQ</sequence>
<reference evidence="7 8" key="1">
    <citation type="submission" date="2016-07" db="EMBL/GenBank/DDBJ databases">
        <title>Caryophanon tenue genome sequencing.</title>
        <authorList>
            <person name="Verma A."/>
            <person name="Pal Y."/>
            <person name="Krishnamurthi S."/>
        </authorList>
    </citation>
    <scope>NUCLEOTIDE SEQUENCE [LARGE SCALE GENOMIC DNA]</scope>
    <source>
        <strain evidence="7 8">DSM 14152</strain>
    </source>
</reference>
<comment type="caution">
    <text evidence="7">The sequence shown here is derived from an EMBL/GenBank/DDBJ whole genome shotgun (WGS) entry which is preliminary data.</text>
</comment>